<name>A0A9X3FLH9_9LACT</name>
<dbReference type="RefSeq" id="WP_268751325.1">
    <property type="nucleotide sequence ID" value="NZ_JAPRFQ010000001.1"/>
</dbReference>
<evidence type="ECO:0000256" key="1">
    <source>
        <dbReference type="ARBA" id="ARBA00004127"/>
    </source>
</evidence>
<feature type="transmembrane region" description="Helical" evidence="7">
    <location>
        <begin position="24"/>
        <end position="46"/>
    </location>
</feature>
<dbReference type="AlphaFoldDB" id="A0A9X3FLH9"/>
<comment type="similarity">
    <text evidence="2">Belongs to the UPF0073 (Hly-III) family.</text>
</comment>
<feature type="binding site" evidence="6">
    <location>
        <position position="200"/>
    </location>
    <ligand>
        <name>Zn(2+)</name>
        <dbReference type="ChEBI" id="CHEBI:29105"/>
    </ligand>
</feature>
<gene>
    <name evidence="8" type="ORF">OW157_00275</name>
</gene>
<feature type="transmembrane region" description="Helical" evidence="7">
    <location>
        <begin position="91"/>
        <end position="113"/>
    </location>
</feature>
<dbReference type="GO" id="GO:0140911">
    <property type="term" value="F:pore-forming activity"/>
    <property type="evidence" value="ECO:0007669"/>
    <property type="project" value="InterPro"/>
</dbReference>
<dbReference type="PANTHER" id="PTHR20855">
    <property type="entry name" value="ADIPOR/PROGESTIN RECEPTOR-RELATED"/>
    <property type="match status" value="1"/>
</dbReference>
<dbReference type="GO" id="GO:0046872">
    <property type="term" value="F:metal ion binding"/>
    <property type="evidence" value="ECO:0007669"/>
    <property type="project" value="UniProtKB-KW"/>
</dbReference>
<keyword evidence="4 7" id="KW-1133">Transmembrane helix</keyword>
<dbReference type="InterPro" id="IPR004254">
    <property type="entry name" value="AdipoR/HlyIII-related"/>
</dbReference>
<keyword evidence="6" id="KW-0479">Metal-binding</keyword>
<evidence type="ECO:0000313" key="9">
    <source>
        <dbReference type="Proteomes" id="UP001146670"/>
    </source>
</evidence>
<reference evidence="8" key="1">
    <citation type="submission" date="2022-12" db="EMBL/GenBank/DDBJ databases">
        <title>Description and comparative metabolic analysis of Aerococcus sp. nov., isolated from the feces of a pig.</title>
        <authorList>
            <person name="Chang Y.-H."/>
        </authorList>
    </citation>
    <scope>NUCLEOTIDE SEQUENCE</scope>
    <source>
        <strain evidence="8">YH-aer222</strain>
    </source>
</reference>
<feature type="transmembrane region" description="Helical" evidence="7">
    <location>
        <begin position="119"/>
        <end position="139"/>
    </location>
</feature>
<dbReference type="GO" id="GO:0016020">
    <property type="term" value="C:membrane"/>
    <property type="evidence" value="ECO:0007669"/>
    <property type="project" value="InterPro"/>
</dbReference>
<comment type="caution">
    <text evidence="8">The sequence shown here is derived from an EMBL/GenBank/DDBJ whole genome shotgun (WGS) entry which is preliminary data.</text>
</comment>
<protein>
    <submittedName>
        <fullName evidence="8">Hemolysin III family protein</fullName>
    </submittedName>
</protein>
<evidence type="ECO:0000256" key="6">
    <source>
        <dbReference type="PIRSR" id="PIRSR604254-1"/>
    </source>
</evidence>
<keyword evidence="6" id="KW-0862">Zinc</keyword>
<feature type="binding site" evidence="6">
    <location>
        <position position="204"/>
    </location>
    <ligand>
        <name>Zn(2+)</name>
        <dbReference type="ChEBI" id="CHEBI:29105"/>
    </ligand>
</feature>
<evidence type="ECO:0000256" key="4">
    <source>
        <dbReference type="ARBA" id="ARBA00022989"/>
    </source>
</evidence>
<evidence type="ECO:0000256" key="5">
    <source>
        <dbReference type="ARBA" id="ARBA00023136"/>
    </source>
</evidence>
<feature type="transmembrane region" description="Helical" evidence="7">
    <location>
        <begin position="58"/>
        <end position="79"/>
    </location>
</feature>
<feature type="transmembrane region" description="Helical" evidence="7">
    <location>
        <begin position="173"/>
        <end position="191"/>
    </location>
</feature>
<feature type="transmembrane region" description="Helical" evidence="7">
    <location>
        <begin position="146"/>
        <end position="167"/>
    </location>
</feature>
<feature type="transmembrane region" description="Helical" evidence="7">
    <location>
        <begin position="198"/>
        <end position="221"/>
    </location>
</feature>
<dbReference type="Proteomes" id="UP001146670">
    <property type="component" value="Unassembled WGS sequence"/>
</dbReference>
<comment type="subcellular location">
    <subcellularLocation>
        <location evidence="1">Endomembrane system</location>
        <topology evidence="1">Multi-pass membrane protein</topology>
    </subcellularLocation>
</comment>
<dbReference type="GO" id="GO:0012505">
    <property type="term" value="C:endomembrane system"/>
    <property type="evidence" value="ECO:0007669"/>
    <property type="project" value="UniProtKB-SubCell"/>
</dbReference>
<dbReference type="InterPro" id="IPR005744">
    <property type="entry name" value="Hy-lIII"/>
</dbReference>
<proteinExistence type="inferred from homology"/>
<keyword evidence="3 7" id="KW-0812">Transmembrane</keyword>
<feature type="binding site" evidence="6">
    <location>
        <position position="78"/>
    </location>
    <ligand>
        <name>Zn(2+)</name>
        <dbReference type="ChEBI" id="CHEBI:29105"/>
    </ligand>
</feature>
<evidence type="ECO:0000256" key="3">
    <source>
        <dbReference type="ARBA" id="ARBA00022692"/>
    </source>
</evidence>
<accession>A0A9X3FLH9</accession>
<dbReference type="Pfam" id="PF03006">
    <property type="entry name" value="HlyIII"/>
    <property type="match status" value="1"/>
</dbReference>
<keyword evidence="9" id="KW-1185">Reference proteome</keyword>
<evidence type="ECO:0000256" key="7">
    <source>
        <dbReference type="SAM" id="Phobius"/>
    </source>
</evidence>
<organism evidence="8 9">
    <name type="scientific">Aerococcus kribbianus</name>
    <dbReference type="NCBI Taxonomy" id="2999064"/>
    <lineage>
        <taxon>Bacteria</taxon>
        <taxon>Bacillati</taxon>
        <taxon>Bacillota</taxon>
        <taxon>Bacilli</taxon>
        <taxon>Lactobacillales</taxon>
        <taxon>Aerococcaceae</taxon>
        <taxon>Aerococcus</taxon>
    </lineage>
</organism>
<sequence length="222" mass="25272">MNSYWEEKLHQAPFTRNYYIRSEVFNAISHGIGVILSIIATVLLIIKGIDNESGLEVFAYTVYGVSMTLLYLASTLYHSLSFTSAAPIFKIIDHSSIFLLIAGTYTPFCLIALNNRLGWLIFIAQWSIALVGIAMKIFFIQKMKRFSTLLYLIMGWLVVFAIGQVAAAIGFNGMLYLVLGGLTYSLGTFFYSKSHFRYFHVIWHFFVLAGSIFMFMAIYFFI</sequence>
<dbReference type="PANTHER" id="PTHR20855:SF129">
    <property type="entry name" value="HEMOLYSIN-3 HOMOLOG"/>
    <property type="match status" value="1"/>
</dbReference>
<dbReference type="NCBIfam" id="TIGR01065">
    <property type="entry name" value="hlyIII"/>
    <property type="match status" value="1"/>
</dbReference>
<keyword evidence="5 7" id="KW-0472">Membrane</keyword>
<dbReference type="EMBL" id="JAPRFR010000001">
    <property type="protein sequence ID" value="MCZ0725000.1"/>
    <property type="molecule type" value="Genomic_DNA"/>
</dbReference>
<evidence type="ECO:0000313" key="8">
    <source>
        <dbReference type="EMBL" id="MCZ0725000.1"/>
    </source>
</evidence>
<evidence type="ECO:0000256" key="2">
    <source>
        <dbReference type="ARBA" id="ARBA00008488"/>
    </source>
</evidence>